<dbReference type="Pfam" id="PF01850">
    <property type="entry name" value="PIN"/>
    <property type="match status" value="1"/>
</dbReference>
<sequence length="166" mass="19489">MPTTNYVYFDSCVFLSYFNNETNRADIIEQILDETHEDKNRFIVTSSLSITEVAFVAGEKASNKKSRLRFDTEEKFDLLWRDSSILRFVDFQENLARKARQLMRITSERGYRLKPADAIHLVSAELVGASEFFTYDDLEKYSSFISIDIKLPYVVSRRMFNDQDFD</sequence>
<feature type="domain" description="PIN" evidence="1">
    <location>
        <begin position="7"/>
        <end position="137"/>
    </location>
</feature>
<name>A0A7S8ECL3_9CHLR</name>
<gene>
    <name evidence="2" type="ORF">G4Y79_08810</name>
</gene>
<evidence type="ECO:0000313" key="2">
    <source>
        <dbReference type="EMBL" id="QPC84459.1"/>
    </source>
</evidence>
<dbReference type="Proteomes" id="UP000594468">
    <property type="component" value="Chromosome"/>
</dbReference>
<dbReference type="CDD" id="cd09874">
    <property type="entry name" value="PIN_MT3492-like"/>
    <property type="match status" value="1"/>
</dbReference>
<reference evidence="2 3" key="1">
    <citation type="submission" date="2020-02" db="EMBL/GenBank/DDBJ databases">
        <authorList>
            <person name="Zheng R.K."/>
            <person name="Sun C.M."/>
        </authorList>
    </citation>
    <scope>NUCLEOTIDE SEQUENCE [LARGE SCALE GENOMIC DNA]</scope>
    <source>
        <strain evidence="3">rifampicinis</strain>
    </source>
</reference>
<dbReference type="Gene3D" id="3.40.50.1010">
    <property type="entry name" value="5'-nuclease"/>
    <property type="match status" value="1"/>
</dbReference>
<dbReference type="AlphaFoldDB" id="A0A7S8ECL3"/>
<evidence type="ECO:0000259" key="1">
    <source>
        <dbReference type="Pfam" id="PF01850"/>
    </source>
</evidence>
<proteinExistence type="predicted"/>
<protein>
    <submittedName>
        <fullName evidence="2">Type II toxin-antitoxin system VapC family toxin</fullName>
    </submittedName>
</protein>
<organism evidence="2 3">
    <name type="scientific">Phototrophicus methaneseepsis</name>
    <dbReference type="NCBI Taxonomy" id="2710758"/>
    <lineage>
        <taxon>Bacteria</taxon>
        <taxon>Bacillati</taxon>
        <taxon>Chloroflexota</taxon>
        <taxon>Candidatus Thermofontia</taxon>
        <taxon>Phototrophicales</taxon>
        <taxon>Phototrophicaceae</taxon>
        <taxon>Phototrophicus</taxon>
    </lineage>
</organism>
<dbReference type="SUPFAM" id="SSF88723">
    <property type="entry name" value="PIN domain-like"/>
    <property type="match status" value="1"/>
</dbReference>
<accession>A0A7S8ECL3</accession>
<dbReference type="InterPro" id="IPR029060">
    <property type="entry name" value="PIN-like_dom_sf"/>
</dbReference>
<dbReference type="RefSeq" id="WP_195172522.1">
    <property type="nucleotide sequence ID" value="NZ_CP062983.1"/>
</dbReference>
<dbReference type="InterPro" id="IPR002716">
    <property type="entry name" value="PIN_dom"/>
</dbReference>
<dbReference type="KEGG" id="pmet:G4Y79_08810"/>
<evidence type="ECO:0000313" key="3">
    <source>
        <dbReference type="Proteomes" id="UP000594468"/>
    </source>
</evidence>
<keyword evidence="3" id="KW-1185">Reference proteome</keyword>
<dbReference type="EMBL" id="CP062983">
    <property type="protein sequence ID" value="QPC84459.1"/>
    <property type="molecule type" value="Genomic_DNA"/>
</dbReference>